<accession>A0ABQ9D3C7</accession>
<gene>
    <name evidence="1" type="ORF">WISP_88544</name>
</gene>
<protein>
    <submittedName>
        <fullName evidence="1">Uncharacterized protein</fullName>
    </submittedName>
</protein>
<reference evidence="1" key="1">
    <citation type="submission" date="2019-10" db="EMBL/GenBank/DDBJ databases">
        <authorList>
            <person name="Soares A.E.R."/>
            <person name="Aleixo A."/>
            <person name="Schneider P."/>
            <person name="Miyaki C.Y."/>
            <person name="Schneider M.P."/>
            <person name="Mello C."/>
            <person name="Vasconcelos A.T.R."/>
        </authorList>
    </citation>
    <scope>NUCLEOTIDE SEQUENCE</scope>
    <source>
        <tissue evidence="1">Muscle</tissue>
    </source>
</reference>
<dbReference type="EMBL" id="WHWB01034122">
    <property type="protein sequence ID" value="KAJ7413753.1"/>
    <property type="molecule type" value="Genomic_DNA"/>
</dbReference>
<dbReference type="Proteomes" id="UP001145742">
    <property type="component" value="Unassembled WGS sequence"/>
</dbReference>
<proteinExistence type="predicted"/>
<name>A0ABQ9D3C7_9PASS</name>
<evidence type="ECO:0000313" key="2">
    <source>
        <dbReference type="Proteomes" id="UP001145742"/>
    </source>
</evidence>
<keyword evidence="2" id="KW-1185">Reference proteome</keyword>
<evidence type="ECO:0000313" key="1">
    <source>
        <dbReference type="EMBL" id="KAJ7413753.1"/>
    </source>
</evidence>
<organism evidence="1 2">
    <name type="scientific">Willisornis vidua</name>
    <name type="common">Xingu scale-backed antbird</name>
    <dbReference type="NCBI Taxonomy" id="1566151"/>
    <lineage>
        <taxon>Eukaryota</taxon>
        <taxon>Metazoa</taxon>
        <taxon>Chordata</taxon>
        <taxon>Craniata</taxon>
        <taxon>Vertebrata</taxon>
        <taxon>Euteleostomi</taxon>
        <taxon>Archelosauria</taxon>
        <taxon>Archosauria</taxon>
        <taxon>Dinosauria</taxon>
        <taxon>Saurischia</taxon>
        <taxon>Theropoda</taxon>
        <taxon>Coelurosauria</taxon>
        <taxon>Aves</taxon>
        <taxon>Neognathae</taxon>
        <taxon>Neoaves</taxon>
        <taxon>Telluraves</taxon>
        <taxon>Australaves</taxon>
        <taxon>Passeriformes</taxon>
        <taxon>Thamnophilidae</taxon>
        <taxon>Willisornis</taxon>
    </lineage>
</organism>
<sequence length="121" mass="13226">MELLESPEEAPGWSEDGAALLGGKAGRAGIVQPGEEKLWGDPAVALQCLKGTCKKDGERLLTKAWRDRTRGNGFNLKEWKFRSAIQKKFLVVRMGRLWHKLGREAVAAPSLGVSKARLDGA</sequence>
<comment type="caution">
    <text evidence="1">The sequence shown here is derived from an EMBL/GenBank/DDBJ whole genome shotgun (WGS) entry which is preliminary data.</text>
</comment>